<comment type="pathway">
    <text evidence="1">Purine metabolism; ppGpp biosynthesis; ppGpp from GTP: step 1/2.</text>
</comment>
<evidence type="ECO:0000256" key="1">
    <source>
        <dbReference type="ARBA" id="ARBA00004976"/>
    </source>
</evidence>
<dbReference type="InterPro" id="IPR043519">
    <property type="entry name" value="NT_sf"/>
</dbReference>
<dbReference type="RefSeq" id="WP_023482698.1">
    <property type="nucleotide sequence ID" value="NZ_CP020327.1"/>
</dbReference>
<sequence>MGIQIQDKKIAWAEFLLPYKFAVDELFTKFTNIKSEFHLIKRTTPIEHVKRRVKTPMSIVNKLERKRLPVNIESAREHIQDIAGIRIICPFITDIYLVYEHLLNLHGIRVIQTKDYIKNPKANGYQSLHIIVQVPISRPHGVEWIYAEIQLRTMAMDFWASLEHIIYYKFDKKIPDKLLDDLHEAALVADQLDKKMLQIRNEVQSIKDEDVPYPFLESSLTI</sequence>
<dbReference type="Gene3D" id="1.10.287.860">
    <property type="entry name" value="Nucleotidyltransferase"/>
    <property type="match status" value="1"/>
</dbReference>
<dbReference type="PANTHER" id="PTHR47837">
    <property type="entry name" value="GTP PYROPHOSPHOKINASE YJBM"/>
    <property type="match status" value="1"/>
</dbReference>
<dbReference type="InterPro" id="IPR007685">
    <property type="entry name" value="RelA_SpoT"/>
</dbReference>
<dbReference type="Proteomes" id="UP000192727">
    <property type="component" value="Chromosome"/>
</dbReference>
<dbReference type="PANTHER" id="PTHR47837:SF2">
    <property type="entry name" value="GTP PYROPHOSPHOKINASE YWAC"/>
    <property type="match status" value="1"/>
</dbReference>
<reference evidence="2 3" key="1">
    <citation type="submission" date="2017-03" db="EMBL/GenBank/DDBJ databases">
        <title>Paenibacillus larvae genome sequencing.</title>
        <authorList>
            <person name="Dingman D.W."/>
        </authorList>
    </citation>
    <scope>NUCLEOTIDE SEQUENCE [LARGE SCALE GENOMIC DNA]</scope>
    <source>
        <strain evidence="2 3">SAG 10367</strain>
    </source>
</reference>
<protein>
    <submittedName>
        <fullName evidence="2">Uncharacterized protein</fullName>
    </submittedName>
</protein>
<dbReference type="EMBL" id="CP020557">
    <property type="protein sequence ID" value="ARF66971.1"/>
    <property type="molecule type" value="Genomic_DNA"/>
</dbReference>
<dbReference type="GeneID" id="64218423"/>
<dbReference type="Pfam" id="PF04607">
    <property type="entry name" value="RelA_SpoT"/>
    <property type="match status" value="1"/>
</dbReference>
<dbReference type="SMART" id="SM00954">
    <property type="entry name" value="RelA_SpoT"/>
    <property type="match status" value="1"/>
</dbReference>
<dbReference type="SUPFAM" id="SSF81301">
    <property type="entry name" value="Nucleotidyltransferase"/>
    <property type="match status" value="1"/>
</dbReference>
<organism evidence="2 3">
    <name type="scientific">Paenibacillus larvae subsp. pulvifaciens</name>
    <dbReference type="NCBI Taxonomy" id="1477"/>
    <lineage>
        <taxon>Bacteria</taxon>
        <taxon>Bacillati</taxon>
        <taxon>Bacillota</taxon>
        <taxon>Bacilli</taxon>
        <taxon>Bacillales</taxon>
        <taxon>Paenibacillaceae</taxon>
        <taxon>Paenibacillus</taxon>
    </lineage>
</organism>
<gene>
    <name evidence="2" type="ORF">B7C51_02875</name>
</gene>
<proteinExistence type="predicted"/>
<evidence type="ECO:0000313" key="3">
    <source>
        <dbReference type="Proteomes" id="UP000192727"/>
    </source>
</evidence>
<dbReference type="CDD" id="cd05399">
    <property type="entry name" value="NT_Rel-Spo_like"/>
    <property type="match status" value="1"/>
</dbReference>
<dbReference type="AlphaFoldDB" id="A0A1V0UPB2"/>
<name>A0A1V0UPB2_9BACL</name>
<dbReference type="Gene3D" id="3.30.460.10">
    <property type="entry name" value="Beta Polymerase, domain 2"/>
    <property type="match status" value="1"/>
</dbReference>
<accession>A0A1V0UPB2</accession>
<dbReference type="UniPathway" id="UPA00908">
    <property type="reaction ID" value="UER00884"/>
</dbReference>
<dbReference type="GO" id="GO:0015970">
    <property type="term" value="P:guanosine tetraphosphate biosynthetic process"/>
    <property type="evidence" value="ECO:0007669"/>
    <property type="project" value="UniProtKB-UniPathway"/>
</dbReference>
<dbReference type="InterPro" id="IPR052366">
    <property type="entry name" value="GTP_Pyrophosphokinase"/>
</dbReference>
<evidence type="ECO:0000313" key="2">
    <source>
        <dbReference type="EMBL" id="ARF66971.1"/>
    </source>
</evidence>